<accession>A0AAD3H3S8</accession>
<feature type="compositionally biased region" description="Low complexity" evidence="1">
    <location>
        <begin position="259"/>
        <end position="269"/>
    </location>
</feature>
<evidence type="ECO:0000313" key="2">
    <source>
        <dbReference type="EMBL" id="GFH49310.1"/>
    </source>
</evidence>
<feature type="compositionally biased region" description="Low complexity" evidence="1">
    <location>
        <begin position="184"/>
        <end position="212"/>
    </location>
</feature>
<feature type="region of interest" description="Disordered" evidence="1">
    <location>
        <begin position="124"/>
        <end position="318"/>
    </location>
</feature>
<evidence type="ECO:0000256" key="1">
    <source>
        <dbReference type="SAM" id="MobiDB-lite"/>
    </source>
</evidence>
<gene>
    <name evidence="2" type="ORF">CTEN210_05786</name>
</gene>
<sequence>MATTWTCDVCKVASFLTYDEAVKHEDKCNGVPPPPPGASSTTISSVSNTSNNQQLQSQQQLVQQQMSRDKNHAVPNPNGGHRNHIMNSVASNNTATSATSAPASRGSGIMPHILPHTNMMLAPHQQDAKAPPQQQQASQNIATPPPDSYRQNQATFRPNQNIPTNHIGRGGTMVAGAPSGQQISRSHQNQQYYQQQQQRPSYPHPQQQQPPQKMGPVRRQQGVPTMQGTWGPPMNNMQSSQRGRVPLTQQHDPRQVHRQQQQAGMSVQQGHNNNGPPIGRFAIPRPSSYSQKHPPPKKHSEQHQQLSDTPQNVSQGSARVMQEGQIVRSVGSPSATTMNSDKTMLNTPKIAPIANPSHPKKTKPASIKRSFDKNGNMVETVWTCDVCMKREFASYEEALAHEEECRLSRKKAKASQRSSQQLPPAKRARVQEKPREEQSKVSDSSSTKPTLAPAEATKVEVDPLANFPLGSKTILVGNCYNCDVCKEAFFRSYDDACYHESLCQIYRDRIAAKAVLEKVNKALAEKMKTINVKKTSTCTLKISPVKKKNETNSNTDHEVKLMQKTDIDKTFRQTYDTLRKIGPKQFKSKEEMPFNCRDLYPIFQTLHPIFRTAMETMSITLSRGHECMYIPTKFDLVEIKCRFCKFKIAPMRLKRWDKVLEAFVLQHMCKTCLYAPPEKKKGLCDLSSDYTNEENYLALQKFCDCLAFLYGMVDSSDVPNSETDCGVYIKPLKVEVGESNGGDIDMFQNEVPMLNALPIPAKYRPEETRKLTPKNMIPQGGVPLLNSLTKGKNLGFNDAQKSFVKSLGLFEATTASIEKPVVFLRCEGCKQCYDGWNIRLRNVDDLNTQMKKCYNHVKKCTFISRVDRGKMVEEKEIYSNANPLVGFTKFLIQLFGLKEELVNGKKCVIFSDSSFRLGSTNLRVKSISVERKVTHESVNILL</sequence>
<organism evidence="2 3">
    <name type="scientific">Chaetoceros tenuissimus</name>
    <dbReference type="NCBI Taxonomy" id="426638"/>
    <lineage>
        <taxon>Eukaryota</taxon>
        <taxon>Sar</taxon>
        <taxon>Stramenopiles</taxon>
        <taxon>Ochrophyta</taxon>
        <taxon>Bacillariophyta</taxon>
        <taxon>Coscinodiscophyceae</taxon>
        <taxon>Chaetocerotophycidae</taxon>
        <taxon>Chaetocerotales</taxon>
        <taxon>Chaetocerotaceae</taxon>
        <taxon>Chaetoceros</taxon>
    </lineage>
</organism>
<name>A0AAD3H3S8_9STRA</name>
<evidence type="ECO:0000313" key="3">
    <source>
        <dbReference type="Proteomes" id="UP001054902"/>
    </source>
</evidence>
<proteinExistence type="predicted"/>
<feature type="compositionally biased region" description="Basic and acidic residues" evidence="1">
    <location>
        <begin position="429"/>
        <end position="440"/>
    </location>
</feature>
<feature type="compositionally biased region" description="Polar residues" evidence="1">
    <location>
        <begin position="149"/>
        <end position="164"/>
    </location>
</feature>
<feature type="compositionally biased region" description="Low complexity" evidence="1">
    <location>
        <begin position="39"/>
        <end position="65"/>
    </location>
</feature>
<dbReference type="AlphaFoldDB" id="A0AAD3H3S8"/>
<feature type="region of interest" description="Disordered" evidence="1">
    <location>
        <begin position="410"/>
        <end position="455"/>
    </location>
</feature>
<feature type="compositionally biased region" description="Polar residues" evidence="1">
    <location>
        <begin position="303"/>
        <end position="317"/>
    </location>
</feature>
<dbReference type="EMBL" id="BLLK01000038">
    <property type="protein sequence ID" value="GFH49310.1"/>
    <property type="molecule type" value="Genomic_DNA"/>
</dbReference>
<feature type="compositionally biased region" description="Polar residues" evidence="1">
    <location>
        <begin position="235"/>
        <end position="250"/>
    </location>
</feature>
<dbReference type="Proteomes" id="UP001054902">
    <property type="component" value="Unassembled WGS sequence"/>
</dbReference>
<keyword evidence="3" id="KW-1185">Reference proteome</keyword>
<protein>
    <submittedName>
        <fullName evidence="2">Uncharacterized protein</fullName>
    </submittedName>
</protein>
<feature type="compositionally biased region" description="Low complexity" evidence="1">
    <location>
        <begin position="124"/>
        <end position="142"/>
    </location>
</feature>
<feature type="region of interest" description="Disordered" evidence="1">
    <location>
        <begin position="347"/>
        <end position="371"/>
    </location>
</feature>
<feature type="region of interest" description="Disordered" evidence="1">
    <location>
        <begin position="26"/>
        <end position="86"/>
    </location>
</feature>
<reference evidence="2 3" key="1">
    <citation type="journal article" date="2021" name="Sci. Rep.">
        <title>The genome of the diatom Chaetoceros tenuissimus carries an ancient integrated fragment of an extant virus.</title>
        <authorList>
            <person name="Hongo Y."/>
            <person name="Kimura K."/>
            <person name="Takaki Y."/>
            <person name="Yoshida Y."/>
            <person name="Baba S."/>
            <person name="Kobayashi G."/>
            <person name="Nagasaki K."/>
            <person name="Hano T."/>
            <person name="Tomaru Y."/>
        </authorList>
    </citation>
    <scope>NUCLEOTIDE SEQUENCE [LARGE SCALE GENOMIC DNA]</scope>
    <source>
        <strain evidence="2 3">NIES-3715</strain>
    </source>
</reference>
<comment type="caution">
    <text evidence="2">The sequence shown here is derived from an EMBL/GenBank/DDBJ whole genome shotgun (WGS) entry which is preliminary data.</text>
</comment>